<evidence type="ECO:0000313" key="2">
    <source>
        <dbReference type="EMBL" id="HJF10310.1"/>
    </source>
</evidence>
<dbReference type="SMART" id="SM00530">
    <property type="entry name" value="HTH_XRE"/>
    <property type="match status" value="1"/>
</dbReference>
<dbReference type="Gene3D" id="1.10.260.40">
    <property type="entry name" value="lambda repressor-like DNA-binding domains"/>
    <property type="match status" value="1"/>
</dbReference>
<protein>
    <submittedName>
        <fullName evidence="2">Helix-turn-helix domain-containing protein</fullName>
    </submittedName>
</protein>
<evidence type="ECO:0000313" key="3">
    <source>
        <dbReference type="Proteomes" id="UP000784793"/>
    </source>
</evidence>
<reference evidence="2" key="1">
    <citation type="journal article" date="2021" name="PeerJ">
        <title>Extensive microbial diversity within the chicken gut microbiome revealed by metagenomics and culture.</title>
        <authorList>
            <person name="Gilroy R."/>
            <person name="Ravi A."/>
            <person name="Getino M."/>
            <person name="Pursley I."/>
            <person name="Horton D.L."/>
            <person name="Alikhan N.F."/>
            <person name="Baker D."/>
            <person name="Gharbi K."/>
            <person name="Hall N."/>
            <person name="Watson M."/>
            <person name="Adriaenssens E.M."/>
            <person name="Foster-Nyarko E."/>
            <person name="Jarju S."/>
            <person name="Secka A."/>
            <person name="Antonio M."/>
            <person name="Oren A."/>
            <person name="Chaudhuri R.R."/>
            <person name="La Ragione R."/>
            <person name="Hildebrand F."/>
            <person name="Pallen M.J."/>
        </authorList>
    </citation>
    <scope>NUCLEOTIDE SEQUENCE</scope>
    <source>
        <strain evidence="2">CHK194-22301</strain>
    </source>
</reference>
<name>A0A921FK64_9LACO</name>
<comment type="caution">
    <text evidence="2">The sequence shown here is derived from an EMBL/GenBank/DDBJ whole genome shotgun (WGS) entry which is preliminary data.</text>
</comment>
<reference evidence="2" key="2">
    <citation type="submission" date="2021-09" db="EMBL/GenBank/DDBJ databases">
        <authorList>
            <person name="Gilroy R."/>
        </authorList>
    </citation>
    <scope>NUCLEOTIDE SEQUENCE</scope>
    <source>
        <strain evidence="2">CHK194-22301</strain>
    </source>
</reference>
<dbReference type="Pfam" id="PF01381">
    <property type="entry name" value="HTH_3"/>
    <property type="match status" value="1"/>
</dbReference>
<dbReference type="SUPFAM" id="SSF47413">
    <property type="entry name" value="lambda repressor-like DNA-binding domains"/>
    <property type="match status" value="1"/>
</dbReference>
<feature type="domain" description="HTH cro/C1-type" evidence="1">
    <location>
        <begin position="10"/>
        <end position="65"/>
    </location>
</feature>
<organism evidence="2 3">
    <name type="scientific">Lactobacillus crispatus</name>
    <dbReference type="NCBI Taxonomy" id="47770"/>
    <lineage>
        <taxon>Bacteria</taxon>
        <taxon>Bacillati</taxon>
        <taxon>Bacillota</taxon>
        <taxon>Bacilli</taxon>
        <taxon>Lactobacillales</taxon>
        <taxon>Lactobacillaceae</taxon>
        <taxon>Lactobacillus</taxon>
    </lineage>
</organism>
<sequence length="77" mass="8812">MAARPAYNEIKAWMVLHDVKQKDFAKTLGTSTAFINRKLNGRNADFTLKEARKLSQVYGFPIKYFFAVGVPKSEQEE</sequence>
<evidence type="ECO:0000259" key="1">
    <source>
        <dbReference type="PROSITE" id="PS50943"/>
    </source>
</evidence>
<dbReference type="PROSITE" id="PS50943">
    <property type="entry name" value="HTH_CROC1"/>
    <property type="match status" value="1"/>
</dbReference>
<proteinExistence type="predicted"/>
<dbReference type="InterPro" id="IPR001387">
    <property type="entry name" value="Cro/C1-type_HTH"/>
</dbReference>
<dbReference type="EMBL" id="DYXB01000092">
    <property type="protein sequence ID" value="HJF10310.1"/>
    <property type="molecule type" value="Genomic_DNA"/>
</dbReference>
<gene>
    <name evidence="2" type="ORF">K8V23_05935</name>
</gene>
<dbReference type="InterPro" id="IPR010982">
    <property type="entry name" value="Lambda_DNA-bd_dom_sf"/>
</dbReference>
<accession>A0A921FK64</accession>
<dbReference type="Proteomes" id="UP000784793">
    <property type="component" value="Unassembled WGS sequence"/>
</dbReference>
<dbReference type="CDD" id="cd00093">
    <property type="entry name" value="HTH_XRE"/>
    <property type="match status" value="1"/>
</dbReference>
<dbReference type="AlphaFoldDB" id="A0A921FK64"/>
<dbReference type="GO" id="GO:0003677">
    <property type="term" value="F:DNA binding"/>
    <property type="evidence" value="ECO:0007669"/>
    <property type="project" value="InterPro"/>
</dbReference>